<evidence type="ECO:0000259" key="3">
    <source>
        <dbReference type="Pfam" id="PF05225"/>
    </source>
</evidence>
<feature type="compositionally biased region" description="Basic and acidic residues" evidence="2">
    <location>
        <begin position="16"/>
        <end position="28"/>
    </location>
</feature>
<dbReference type="SUPFAM" id="SSF46689">
    <property type="entry name" value="Homeodomain-like"/>
    <property type="match status" value="1"/>
</dbReference>
<feature type="non-terminal residue" evidence="4">
    <location>
        <position position="1"/>
    </location>
</feature>
<dbReference type="GO" id="GO:0005634">
    <property type="term" value="C:nucleus"/>
    <property type="evidence" value="ECO:0007669"/>
    <property type="project" value="UniProtKB-SubCell"/>
</dbReference>
<organism evidence="4 5">
    <name type="scientific">Araneus ventricosus</name>
    <name type="common">Orbweaver spider</name>
    <name type="synonym">Epeira ventricosa</name>
    <dbReference type="NCBI Taxonomy" id="182803"/>
    <lineage>
        <taxon>Eukaryota</taxon>
        <taxon>Metazoa</taxon>
        <taxon>Ecdysozoa</taxon>
        <taxon>Arthropoda</taxon>
        <taxon>Chelicerata</taxon>
        <taxon>Arachnida</taxon>
        <taxon>Araneae</taxon>
        <taxon>Araneomorphae</taxon>
        <taxon>Entelegynae</taxon>
        <taxon>Araneoidea</taxon>
        <taxon>Araneidae</taxon>
        <taxon>Araneus</taxon>
    </lineage>
</organism>
<keyword evidence="5" id="KW-1185">Reference proteome</keyword>
<evidence type="ECO:0000256" key="2">
    <source>
        <dbReference type="SAM" id="MobiDB-lite"/>
    </source>
</evidence>
<dbReference type="Proteomes" id="UP000499080">
    <property type="component" value="Unassembled WGS sequence"/>
</dbReference>
<dbReference type="OrthoDB" id="71166at2759"/>
<dbReference type="InterPro" id="IPR007889">
    <property type="entry name" value="HTH_Psq"/>
</dbReference>
<protein>
    <recommendedName>
        <fullName evidence="3">HTH psq-type domain-containing protein</fullName>
    </recommendedName>
</protein>
<evidence type="ECO:0000256" key="1">
    <source>
        <dbReference type="ARBA" id="ARBA00004123"/>
    </source>
</evidence>
<feature type="region of interest" description="Disordered" evidence="2">
    <location>
        <begin position="1"/>
        <end position="28"/>
    </location>
</feature>
<dbReference type="Gene3D" id="1.10.10.60">
    <property type="entry name" value="Homeodomain-like"/>
    <property type="match status" value="1"/>
</dbReference>
<dbReference type="InterPro" id="IPR009057">
    <property type="entry name" value="Homeodomain-like_sf"/>
</dbReference>
<dbReference type="GO" id="GO:0003677">
    <property type="term" value="F:DNA binding"/>
    <property type="evidence" value="ECO:0007669"/>
    <property type="project" value="InterPro"/>
</dbReference>
<sequence length="175" mass="19018">SGCDQRSPPSVPEGPLHGEGHHGHEAGGRGRSWMFAVMAPIKNKKAGRISIKGFCYSPSEVANAVKDIQNGMTTLRATKTFGVPRSTLRHTIAGRTLLSSGHVGPNAILGIEVENQLEERILEIPGMGFPIAKDQLLDSVQKIVETIKIEAPFQYGKAGYLEVRVFYETASEHQL</sequence>
<dbReference type="Pfam" id="PF05225">
    <property type="entry name" value="HTH_psq"/>
    <property type="match status" value="1"/>
</dbReference>
<evidence type="ECO:0000313" key="5">
    <source>
        <dbReference type="Proteomes" id="UP000499080"/>
    </source>
</evidence>
<name>A0A4Y2AMG8_ARAVE</name>
<proteinExistence type="predicted"/>
<dbReference type="EMBL" id="BGPR01000024">
    <property type="protein sequence ID" value="GBL80988.1"/>
    <property type="molecule type" value="Genomic_DNA"/>
</dbReference>
<dbReference type="AlphaFoldDB" id="A0A4Y2AMG8"/>
<accession>A0A4Y2AMG8</accession>
<gene>
    <name evidence="4" type="ORF">AVEN_83080-2_1</name>
</gene>
<feature type="domain" description="HTH psq-type" evidence="3">
    <location>
        <begin position="61"/>
        <end position="92"/>
    </location>
</feature>
<evidence type="ECO:0000313" key="4">
    <source>
        <dbReference type="EMBL" id="GBL80988.1"/>
    </source>
</evidence>
<comment type="subcellular location">
    <subcellularLocation>
        <location evidence="1">Nucleus</location>
    </subcellularLocation>
</comment>
<reference evidence="4 5" key="1">
    <citation type="journal article" date="2019" name="Sci. Rep.">
        <title>Orb-weaving spider Araneus ventricosus genome elucidates the spidroin gene catalogue.</title>
        <authorList>
            <person name="Kono N."/>
            <person name="Nakamura H."/>
            <person name="Ohtoshi R."/>
            <person name="Moran D.A.P."/>
            <person name="Shinohara A."/>
            <person name="Yoshida Y."/>
            <person name="Fujiwara M."/>
            <person name="Mori M."/>
            <person name="Tomita M."/>
            <person name="Arakawa K."/>
        </authorList>
    </citation>
    <scope>NUCLEOTIDE SEQUENCE [LARGE SCALE GENOMIC DNA]</scope>
</reference>
<comment type="caution">
    <text evidence="4">The sequence shown here is derived from an EMBL/GenBank/DDBJ whole genome shotgun (WGS) entry which is preliminary data.</text>
</comment>